<evidence type="ECO:0000313" key="1">
    <source>
        <dbReference type="EMBL" id="RCJ35421.1"/>
    </source>
</evidence>
<keyword evidence="2" id="KW-1185">Reference proteome</keyword>
<dbReference type="EMBL" id="LXQD01000153">
    <property type="protein sequence ID" value="RCJ35421.1"/>
    <property type="molecule type" value="Genomic_DNA"/>
</dbReference>
<dbReference type="Proteomes" id="UP000252107">
    <property type="component" value="Unassembled WGS sequence"/>
</dbReference>
<sequence length="125" mass="14195">MFTRSELEIKTISELRDLCRRYGIKATGNSGYKTSYIVSLMAFPQIAVSQFKQGKGFRNPDFAAIQVISTAIDEMNSPTDEQAALIKITLEGRRMNYPDRYEQEKLLALHKAKIHLEQAIGLLNQ</sequence>
<reference evidence="1" key="1">
    <citation type="submission" date="2016-04" db="EMBL/GenBank/DDBJ databases">
        <authorList>
            <person name="Tabuchi Yagui T.R."/>
        </authorList>
    </citation>
    <scope>NUCLEOTIDE SEQUENCE [LARGE SCALE GENOMIC DNA]</scope>
    <source>
        <strain evidence="1">NIES-26</strain>
    </source>
</reference>
<accession>A0A367RHM4</accession>
<protein>
    <submittedName>
        <fullName evidence="1">Uncharacterized protein</fullName>
    </submittedName>
</protein>
<gene>
    <name evidence="1" type="ORF">A6770_16640</name>
</gene>
<comment type="caution">
    <text evidence="1">The sequence shown here is derived from an EMBL/GenBank/DDBJ whole genome shotgun (WGS) entry which is preliminary data.</text>
</comment>
<evidence type="ECO:0000313" key="2">
    <source>
        <dbReference type="Proteomes" id="UP000252107"/>
    </source>
</evidence>
<organism evidence="1 2">
    <name type="scientific">Nostoc minutum NIES-26</name>
    <dbReference type="NCBI Taxonomy" id="1844469"/>
    <lineage>
        <taxon>Bacteria</taxon>
        <taxon>Bacillati</taxon>
        <taxon>Cyanobacteriota</taxon>
        <taxon>Cyanophyceae</taxon>
        <taxon>Nostocales</taxon>
        <taxon>Nostocaceae</taxon>
        <taxon>Nostoc</taxon>
    </lineage>
</organism>
<dbReference type="AlphaFoldDB" id="A0A367RHM4"/>
<proteinExistence type="predicted"/>
<name>A0A367RHM4_9NOSO</name>